<organism evidence="2 3">
    <name type="scientific">Lactuca saligna</name>
    <name type="common">Willowleaf lettuce</name>
    <dbReference type="NCBI Taxonomy" id="75948"/>
    <lineage>
        <taxon>Eukaryota</taxon>
        <taxon>Viridiplantae</taxon>
        <taxon>Streptophyta</taxon>
        <taxon>Embryophyta</taxon>
        <taxon>Tracheophyta</taxon>
        <taxon>Spermatophyta</taxon>
        <taxon>Magnoliopsida</taxon>
        <taxon>eudicotyledons</taxon>
        <taxon>Gunneridae</taxon>
        <taxon>Pentapetalae</taxon>
        <taxon>asterids</taxon>
        <taxon>campanulids</taxon>
        <taxon>Asterales</taxon>
        <taxon>Asteraceae</taxon>
        <taxon>Cichorioideae</taxon>
        <taxon>Cichorieae</taxon>
        <taxon>Lactucinae</taxon>
        <taxon>Lactuca</taxon>
    </lineage>
</organism>
<dbReference type="EMBL" id="OX465085">
    <property type="protein sequence ID" value="CAI9302953.1"/>
    <property type="molecule type" value="Genomic_DNA"/>
</dbReference>
<gene>
    <name evidence="2" type="ORF">LSALG_LOCUS41415</name>
</gene>
<sequence length="108" mass="11066">MAGGTGAPLKRVESLEKELGQLNDRLETQGHQIQFQDDSIASMQLKMDQKFEEVLKAIATGKNPSEEGKEDEPLSSVIVTPGGIGTGSSHDGGGGGGRGTGESGGGLN</sequence>
<proteinExistence type="predicted"/>
<name>A0AA36EPF5_LACSI</name>
<evidence type="ECO:0000313" key="2">
    <source>
        <dbReference type="EMBL" id="CAI9302953.1"/>
    </source>
</evidence>
<dbReference type="AlphaFoldDB" id="A0AA36EPF5"/>
<reference evidence="2" key="1">
    <citation type="submission" date="2023-04" db="EMBL/GenBank/DDBJ databases">
        <authorList>
            <person name="Vijverberg K."/>
            <person name="Xiong W."/>
            <person name="Schranz E."/>
        </authorList>
    </citation>
    <scope>NUCLEOTIDE SEQUENCE</scope>
</reference>
<protein>
    <submittedName>
        <fullName evidence="2">Uncharacterized protein</fullName>
    </submittedName>
</protein>
<accession>A0AA36EPF5</accession>
<feature type="region of interest" description="Disordered" evidence="1">
    <location>
        <begin position="59"/>
        <end position="108"/>
    </location>
</feature>
<dbReference type="Proteomes" id="UP001177003">
    <property type="component" value="Chromosome 9"/>
</dbReference>
<evidence type="ECO:0000313" key="3">
    <source>
        <dbReference type="Proteomes" id="UP001177003"/>
    </source>
</evidence>
<evidence type="ECO:0000256" key="1">
    <source>
        <dbReference type="SAM" id="MobiDB-lite"/>
    </source>
</evidence>
<feature type="compositionally biased region" description="Gly residues" evidence="1">
    <location>
        <begin position="82"/>
        <end position="108"/>
    </location>
</feature>
<keyword evidence="3" id="KW-1185">Reference proteome</keyword>